<keyword evidence="3" id="KW-0597">Phosphoprotein</keyword>
<dbReference type="Proteomes" id="UP001596058">
    <property type="component" value="Unassembled WGS sequence"/>
</dbReference>
<dbReference type="InterPro" id="IPR050482">
    <property type="entry name" value="Sensor_HK_TwoCompSys"/>
</dbReference>
<comment type="catalytic activity">
    <reaction evidence="1">
        <text>ATP + protein L-histidine = ADP + protein N-phospho-L-histidine.</text>
        <dbReference type="EC" id="2.7.13.3"/>
    </reaction>
</comment>
<gene>
    <name evidence="11" type="ORF">ACFPZ3_06435</name>
</gene>
<keyword evidence="9" id="KW-1133">Transmembrane helix</keyword>
<dbReference type="InterPro" id="IPR036890">
    <property type="entry name" value="HATPase_C_sf"/>
</dbReference>
<evidence type="ECO:0000313" key="12">
    <source>
        <dbReference type="Proteomes" id="UP001596058"/>
    </source>
</evidence>
<evidence type="ECO:0000256" key="2">
    <source>
        <dbReference type="ARBA" id="ARBA00012438"/>
    </source>
</evidence>
<evidence type="ECO:0000256" key="8">
    <source>
        <dbReference type="ARBA" id="ARBA00023012"/>
    </source>
</evidence>
<dbReference type="EC" id="2.7.13.3" evidence="2"/>
<evidence type="ECO:0000256" key="5">
    <source>
        <dbReference type="ARBA" id="ARBA00022741"/>
    </source>
</evidence>
<dbReference type="PANTHER" id="PTHR24421:SF10">
    <property type="entry name" value="NITRATE_NITRITE SENSOR PROTEIN NARQ"/>
    <property type="match status" value="1"/>
</dbReference>
<protein>
    <recommendedName>
        <fullName evidence="2">histidine kinase</fullName>
        <ecNumber evidence="2">2.7.13.3</ecNumber>
    </recommendedName>
</protein>
<dbReference type="RefSeq" id="WP_379513016.1">
    <property type="nucleotide sequence ID" value="NZ_JBHSPA010000009.1"/>
</dbReference>
<evidence type="ECO:0000256" key="7">
    <source>
        <dbReference type="ARBA" id="ARBA00022840"/>
    </source>
</evidence>
<comment type="caution">
    <text evidence="11">The sequence shown here is derived from an EMBL/GenBank/DDBJ whole genome shotgun (WGS) entry which is preliminary data.</text>
</comment>
<dbReference type="Pfam" id="PF07730">
    <property type="entry name" value="HisKA_3"/>
    <property type="match status" value="1"/>
</dbReference>
<evidence type="ECO:0000256" key="4">
    <source>
        <dbReference type="ARBA" id="ARBA00022679"/>
    </source>
</evidence>
<organism evidence="11 12">
    <name type="scientific">Nonomuraea insulae</name>
    <dbReference type="NCBI Taxonomy" id="1616787"/>
    <lineage>
        <taxon>Bacteria</taxon>
        <taxon>Bacillati</taxon>
        <taxon>Actinomycetota</taxon>
        <taxon>Actinomycetes</taxon>
        <taxon>Streptosporangiales</taxon>
        <taxon>Streptosporangiaceae</taxon>
        <taxon>Nonomuraea</taxon>
    </lineage>
</organism>
<dbReference type="EMBL" id="JBHSPA010000009">
    <property type="protein sequence ID" value="MFC5823483.1"/>
    <property type="molecule type" value="Genomic_DNA"/>
</dbReference>
<accession>A0ABW1CCR7</accession>
<feature type="transmembrane region" description="Helical" evidence="9">
    <location>
        <begin position="129"/>
        <end position="147"/>
    </location>
</feature>
<keyword evidence="12" id="KW-1185">Reference proteome</keyword>
<dbReference type="CDD" id="cd16917">
    <property type="entry name" value="HATPase_UhpB-NarQ-NarX-like"/>
    <property type="match status" value="1"/>
</dbReference>
<proteinExistence type="predicted"/>
<keyword evidence="4" id="KW-0808">Transferase</keyword>
<evidence type="ECO:0000256" key="3">
    <source>
        <dbReference type="ARBA" id="ARBA00022553"/>
    </source>
</evidence>
<evidence type="ECO:0000256" key="6">
    <source>
        <dbReference type="ARBA" id="ARBA00022777"/>
    </source>
</evidence>
<evidence type="ECO:0000259" key="10">
    <source>
        <dbReference type="Pfam" id="PF07730"/>
    </source>
</evidence>
<feature type="transmembrane region" description="Helical" evidence="9">
    <location>
        <begin position="12"/>
        <end position="29"/>
    </location>
</feature>
<evidence type="ECO:0000256" key="1">
    <source>
        <dbReference type="ARBA" id="ARBA00000085"/>
    </source>
</evidence>
<keyword evidence="6 11" id="KW-0418">Kinase</keyword>
<keyword evidence="9" id="KW-0472">Membrane</keyword>
<dbReference type="GO" id="GO:0016301">
    <property type="term" value="F:kinase activity"/>
    <property type="evidence" value="ECO:0007669"/>
    <property type="project" value="UniProtKB-KW"/>
</dbReference>
<feature type="transmembrane region" description="Helical" evidence="9">
    <location>
        <begin position="36"/>
        <end position="58"/>
    </location>
</feature>
<reference evidence="12" key="1">
    <citation type="journal article" date="2019" name="Int. J. Syst. Evol. Microbiol.">
        <title>The Global Catalogue of Microorganisms (GCM) 10K type strain sequencing project: providing services to taxonomists for standard genome sequencing and annotation.</title>
        <authorList>
            <consortium name="The Broad Institute Genomics Platform"/>
            <consortium name="The Broad Institute Genome Sequencing Center for Infectious Disease"/>
            <person name="Wu L."/>
            <person name="Ma J."/>
        </authorList>
    </citation>
    <scope>NUCLEOTIDE SEQUENCE [LARGE SCALE GENOMIC DNA]</scope>
    <source>
        <strain evidence="12">CCUG 53903</strain>
    </source>
</reference>
<keyword evidence="7" id="KW-0067">ATP-binding</keyword>
<evidence type="ECO:0000313" key="11">
    <source>
        <dbReference type="EMBL" id="MFC5823483.1"/>
    </source>
</evidence>
<keyword evidence="9" id="KW-0812">Transmembrane</keyword>
<keyword evidence="8" id="KW-0902">Two-component regulatory system</keyword>
<dbReference type="Gene3D" id="1.20.5.1930">
    <property type="match status" value="1"/>
</dbReference>
<sequence>MVFPRRPVIRVLIALLLAYLAYGPVFLVLTRSTVPAALLVLPLAAGTLGACLWALAGHSARRNAWLLLITVLGGLAMHLVEPFTGVSFCFVAVFAAPFRMRPRLALALTTLVIVGMPLVSHVIGLDMGTAWGLTAGIAYSAVFAFLLSHQAATRRQATEVAEARAREAVLDERARLAREVHDILAHSQSAQIVHLEGVRMLLKQGGDRAIALDRVERAVGLARSSLEETRRALDMLRGDDLPLRERLERLAAEFRAATGKECALSIDEGALAPGAEARLAIARTAQEALTNVRKHAPGASAAVALRLVDQWSELEVRDHGGQPGPPATGGGYGLVGMRERAALIGGRLRTCAQEDGFTVVLRVPR</sequence>
<dbReference type="Gene3D" id="3.30.565.10">
    <property type="entry name" value="Histidine kinase-like ATPase, C-terminal domain"/>
    <property type="match status" value="1"/>
</dbReference>
<keyword evidence="5" id="KW-0547">Nucleotide-binding</keyword>
<dbReference type="PANTHER" id="PTHR24421">
    <property type="entry name" value="NITRATE/NITRITE SENSOR PROTEIN NARX-RELATED"/>
    <property type="match status" value="1"/>
</dbReference>
<feature type="transmembrane region" description="Helical" evidence="9">
    <location>
        <begin position="104"/>
        <end position="123"/>
    </location>
</feature>
<dbReference type="SUPFAM" id="SSF55874">
    <property type="entry name" value="ATPase domain of HSP90 chaperone/DNA topoisomerase II/histidine kinase"/>
    <property type="match status" value="1"/>
</dbReference>
<feature type="transmembrane region" description="Helical" evidence="9">
    <location>
        <begin position="64"/>
        <end position="97"/>
    </location>
</feature>
<dbReference type="InterPro" id="IPR011712">
    <property type="entry name" value="Sig_transdc_His_kin_sub3_dim/P"/>
</dbReference>
<name>A0ABW1CCR7_9ACTN</name>
<feature type="domain" description="Signal transduction histidine kinase subgroup 3 dimerisation and phosphoacceptor" evidence="10">
    <location>
        <begin position="172"/>
        <end position="240"/>
    </location>
</feature>
<evidence type="ECO:0000256" key="9">
    <source>
        <dbReference type="SAM" id="Phobius"/>
    </source>
</evidence>